<dbReference type="RefSeq" id="WP_175346698.1">
    <property type="nucleotide sequence ID" value="NZ_JABMCI010000055.1"/>
</dbReference>
<name>A0A7Y6A0B8_9CELL</name>
<dbReference type="EMBL" id="JABMCI010000055">
    <property type="protein sequence ID" value="NUU16818.1"/>
    <property type="molecule type" value="Genomic_DNA"/>
</dbReference>
<evidence type="ECO:0008006" key="3">
    <source>
        <dbReference type="Google" id="ProtNLM"/>
    </source>
</evidence>
<dbReference type="Proteomes" id="UP000565724">
    <property type="component" value="Unassembled WGS sequence"/>
</dbReference>
<proteinExistence type="predicted"/>
<dbReference type="InterPro" id="IPR043777">
    <property type="entry name" value="DUF5719"/>
</dbReference>
<dbReference type="AlphaFoldDB" id="A0A7Y6A0B8"/>
<dbReference type="Pfam" id="PF18986">
    <property type="entry name" value="DUF5719"/>
    <property type="match status" value="1"/>
</dbReference>
<protein>
    <recommendedName>
        <fullName evidence="3">Large extracellular alpha-helical protein</fullName>
    </recommendedName>
</protein>
<comment type="caution">
    <text evidence="1">The sequence shown here is derived from an EMBL/GenBank/DDBJ whole genome shotgun (WGS) entry which is preliminary data.</text>
</comment>
<organism evidence="1 2">
    <name type="scientific">Cellulomonas humilata</name>
    <dbReference type="NCBI Taxonomy" id="144055"/>
    <lineage>
        <taxon>Bacteria</taxon>
        <taxon>Bacillati</taxon>
        <taxon>Actinomycetota</taxon>
        <taxon>Actinomycetes</taxon>
        <taxon>Micrococcales</taxon>
        <taxon>Cellulomonadaceae</taxon>
        <taxon>Cellulomonas</taxon>
    </lineage>
</organism>
<keyword evidence="2" id="KW-1185">Reference proteome</keyword>
<evidence type="ECO:0000313" key="1">
    <source>
        <dbReference type="EMBL" id="NUU16818.1"/>
    </source>
</evidence>
<reference evidence="1 2" key="1">
    <citation type="submission" date="2020-05" db="EMBL/GenBank/DDBJ databases">
        <title>Genome Sequencing of Type Strains.</title>
        <authorList>
            <person name="Lemaire J.F."/>
            <person name="Inderbitzin P."/>
            <person name="Gregorio O.A."/>
            <person name="Collins S.B."/>
            <person name="Wespe N."/>
            <person name="Knight-Connoni V."/>
        </authorList>
    </citation>
    <scope>NUCLEOTIDE SEQUENCE [LARGE SCALE GENOMIC DNA]</scope>
    <source>
        <strain evidence="1 2">ATCC 25174</strain>
    </source>
</reference>
<gene>
    <name evidence="1" type="ORF">HP550_06085</name>
</gene>
<sequence length="553" mass="53587">MSGGGVIDATGPTRTQVWLGRTARAASGLAVLGLTAAIVAGARLPEGTSGTSVPPAQISVPASVSTLVCAGPLIQPDDTGRGDSAFDPTPVDPVTTVTAVTSVPDADGGSAAVVGSLDRSSATGTLDAGGDSAVVTGVAGPQVVRAEPGAAAPARVAATSAGLVTAGDLRGLSAASCQQPTADAWLLGGATDLSSTAQLVLDNAGSTPAEITLELWGPSGPVDLTGERYLVAPGASRMVVLGGIAAEQRRLAVHVSATGGRVGVHVQDSAIDGFTPAGTDLVVPGAAPARRQVVPGVSVSASAVGDVTASALRLLVPGTVGTTARVTLLGPGGVTELPGADEVVLVPGEVTDVPLGGLPAGAYTAVVDAGEPVVASAVVTRTGAVGELDDVPSVERAWAASTAVGRSGVVAVPTGTLGTLVVGAVSSDADPSADGVATGSVRLLGADGVVLAERSLRLDAGTTGAWSVDDLATGTGAIVAPDPAVVPVPPATLAGVVGVDLVTDEGSTVALVWALVAAVDQPDGVLVSVLDPVPVPRLTADVAVREDPRLGTR</sequence>
<accession>A0A7Y6A0B8</accession>
<evidence type="ECO:0000313" key="2">
    <source>
        <dbReference type="Proteomes" id="UP000565724"/>
    </source>
</evidence>